<dbReference type="PANTHER" id="PTHR43024">
    <property type="entry name" value="UDP-N-ACETYLMURAMOYL-TRIPEPTIDE--D-ALANYL-D-ALANINE LIGASE"/>
    <property type="match status" value="1"/>
</dbReference>
<proteinExistence type="inferred from homology"/>
<dbReference type="GO" id="GO:0047480">
    <property type="term" value="F:UDP-N-acetylmuramoyl-tripeptide-D-alanyl-D-alanine ligase activity"/>
    <property type="evidence" value="ECO:0007669"/>
    <property type="project" value="UniProtKB-UniRule"/>
</dbReference>
<keyword evidence="5 10" id="KW-0067">ATP-binding</keyword>
<dbReference type="InterPro" id="IPR004101">
    <property type="entry name" value="Mur_ligase_C"/>
</dbReference>
<dbReference type="InterPro" id="IPR005863">
    <property type="entry name" value="UDP-N-AcMur_synth"/>
</dbReference>
<feature type="domain" description="Mur ligase central" evidence="14">
    <location>
        <begin position="123"/>
        <end position="311"/>
    </location>
</feature>
<dbReference type="Pfam" id="PF01225">
    <property type="entry name" value="Mur_ligase"/>
    <property type="match status" value="1"/>
</dbReference>
<dbReference type="Gene3D" id="3.40.1390.10">
    <property type="entry name" value="MurE/MurF, N-terminal domain"/>
    <property type="match status" value="1"/>
</dbReference>
<evidence type="ECO:0000256" key="3">
    <source>
        <dbReference type="ARBA" id="ARBA00022618"/>
    </source>
</evidence>
<dbReference type="GO" id="GO:0005737">
    <property type="term" value="C:cytoplasm"/>
    <property type="evidence" value="ECO:0007669"/>
    <property type="project" value="UniProtKB-SubCell"/>
</dbReference>
<dbReference type="InterPro" id="IPR036615">
    <property type="entry name" value="Mur_ligase_C_dom_sf"/>
</dbReference>
<comment type="function">
    <text evidence="10 11">Involved in cell wall formation. Catalyzes the final step in the synthesis of UDP-N-acetylmuramoyl-pentapeptide, the precursor of murein.</text>
</comment>
<name>A0A7M1SYP1_9MICO</name>
<comment type="similarity">
    <text evidence="10">Belongs to the MurCDEF family. MurF subfamily.</text>
</comment>
<dbReference type="GO" id="GO:0009252">
    <property type="term" value="P:peptidoglycan biosynthetic process"/>
    <property type="evidence" value="ECO:0007669"/>
    <property type="project" value="UniProtKB-UniRule"/>
</dbReference>
<keyword evidence="3 10" id="KW-0132">Cell division</keyword>
<keyword evidence="7 10" id="KW-0573">Peptidoglycan synthesis</keyword>
<evidence type="ECO:0000256" key="10">
    <source>
        <dbReference type="HAMAP-Rule" id="MF_02019"/>
    </source>
</evidence>
<gene>
    <name evidence="10" type="primary">murF</name>
    <name evidence="15" type="ORF">IM660_07910</name>
</gene>
<evidence type="ECO:0000256" key="2">
    <source>
        <dbReference type="ARBA" id="ARBA00022598"/>
    </source>
</evidence>
<dbReference type="InterPro" id="IPR013221">
    <property type="entry name" value="Mur_ligase_cen"/>
</dbReference>
<organism evidence="15 16">
    <name type="scientific">Ruania alkalisoli</name>
    <dbReference type="NCBI Taxonomy" id="2779775"/>
    <lineage>
        <taxon>Bacteria</taxon>
        <taxon>Bacillati</taxon>
        <taxon>Actinomycetota</taxon>
        <taxon>Actinomycetes</taxon>
        <taxon>Micrococcales</taxon>
        <taxon>Ruaniaceae</taxon>
        <taxon>Ruania</taxon>
    </lineage>
</organism>
<dbReference type="EMBL" id="CP063169">
    <property type="protein sequence ID" value="QOR72147.1"/>
    <property type="molecule type" value="Genomic_DNA"/>
</dbReference>
<dbReference type="UniPathway" id="UPA00219"/>
<dbReference type="Pfam" id="PF08245">
    <property type="entry name" value="Mur_ligase_M"/>
    <property type="match status" value="1"/>
</dbReference>
<evidence type="ECO:0000256" key="4">
    <source>
        <dbReference type="ARBA" id="ARBA00022741"/>
    </source>
</evidence>
<dbReference type="NCBIfam" id="TIGR01143">
    <property type="entry name" value="murF"/>
    <property type="match status" value="1"/>
</dbReference>
<dbReference type="InterPro" id="IPR051046">
    <property type="entry name" value="MurCDEF_CellWall_CoF430Synth"/>
</dbReference>
<dbReference type="GO" id="GO:0071555">
    <property type="term" value="P:cell wall organization"/>
    <property type="evidence" value="ECO:0007669"/>
    <property type="project" value="UniProtKB-KW"/>
</dbReference>
<keyword evidence="4 10" id="KW-0547">Nucleotide-binding</keyword>
<accession>A0A7M1SYP1</accession>
<evidence type="ECO:0000256" key="6">
    <source>
        <dbReference type="ARBA" id="ARBA00022960"/>
    </source>
</evidence>
<evidence type="ECO:0000259" key="12">
    <source>
        <dbReference type="Pfam" id="PF01225"/>
    </source>
</evidence>
<dbReference type="GO" id="GO:0051301">
    <property type="term" value="P:cell division"/>
    <property type="evidence" value="ECO:0007669"/>
    <property type="project" value="UniProtKB-KW"/>
</dbReference>
<dbReference type="Pfam" id="PF02875">
    <property type="entry name" value="Mur_ligase_C"/>
    <property type="match status" value="1"/>
</dbReference>
<evidence type="ECO:0000259" key="14">
    <source>
        <dbReference type="Pfam" id="PF08245"/>
    </source>
</evidence>
<dbReference type="RefSeq" id="WP_193498788.1">
    <property type="nucleotide sequence ID" value="NZ_CP063169.1"/>
</dbReference>
<dbReference type="SUPFAM" id="SSF53244">
    <property type="entry name" value="MurD-like peptide ligases, peptide-binding domain"/>
    <property type="match status" value="1"/>
</dbReference>
<dbReference type="GO" id="GO:0008360">
    <property type="term" value="P:regulation of cell shape"/>
    <property type="evidence" value="ECO:0007669"/>
    <property type="project" value="UniProtKB-KW"/>
</dbReference>
<dbReference type="SUPFAM" id="SSF63418">
    <property type="entry name" value="MurE/MurF N-terminal domain"/>
    <property type="match status" value="1"/>
</dbReference>
<comment type="pathway">
    <text evidence="10 11">Cell wall biogenesis; peptidoglycan biosynthesis.</text>
</comment>
<dbReference type="Proteomes" id="UP000593758">
    <property type="component" value="Chromosome"/>
</dbReference>
<evidence type="ECO:0000313" key="15">
    <source>
        <dbReference type="EMBL" id="QOR72147.1"/>
    </source>
</evidence>
<feature type="binding site" evidence="10">
    <location>
        <begin position="125"/>
        <end position="131"/>
    </location>
    <ligand>
        <name>ATP</name>
        <dbReference type="ChEBI" id="CHEBI:30616"/>
    </ligand>
</feature>
<protein>
    <recommendedName>
        <fullName evidence="10 11">UDP-N-acetylmuramoyl-tripeptide--D-alanyl-D-alanine ligase</fullName>
        <ecNumber evidence="10 11">6.3.2.10</ecNumber>
    </recommendedName>
    <alternativeName>
        <fullName evidence="10">D-alanyl-D-alanine-adding enzyme</fullName>
    </alternativeName>
</protein>
<dbReference type="InterPro" id="IPR036565">
    <property type="entry name" value="Mur-like_cat_sf"/>
</dbReference>
<dbReference type="GO" id="GO:0005524">
    <property type="term" value="F:ATP binding"/>
    <property type="evidence" value="ECO:0007669"/>
    <property type="project" value="UniProtKB-UniRule"/>
</dbReference>
<sequence length="482" mass="49030">MITLTLAEIAAATSGRVHDPGPSTGRPAEPSELVQVTAEVVIDSRLAAPGGLFVAVAGERVDGHDYLTTAAERGAVAALVSRPVPDSPIPYVLVPDVPLALGALAREALVRLRAAGQITVVAITGSVGKTSTKDLLAQVLAPVGDLIAPAGSFNNEFGLPLTVLRANERTRVLVLEMGADRVGNLTYLTAIAPPDIAVVLAVGTAHLGGFGSVEAIALAKSELVQGLRPDGIAVLNADDPRVVTMAEVSAGSEVRSFAQIADAHVRATDVSVDADGHATFTLSAGPVHVPARLALVGRHHVTNALAAATVALALGLTLEQVADGLGTATALSPHRMHVRSWGRRTLIDDAYNANPDSMRAALDALGSIAGTRRRVAVLGEMRELGEIAVQAHEEIGRYAADRGADLVVTVGDGAEPIAGGARVAGVPVVRSVADVDEAEELLVSELGDDDVVLVKSSNSAGLAVLADRLAAAAGPTGAGESA</sequence>
<dbReference type="EC" id="6.3.2.10" evidence="10 11"/>
<comment type="catalytic activity">
    <reaction evidence="10 11">
        <text>D-alanyl-D-alanine + UDP-N-acetyl-alpha-D-muramoyl-L-alanyl-gamma-D-glutamyl-meso-2,6-diaminopimelate + ATP = UDP-N-acetyl-alpha-D-muramoyl-L-alanyl-gamma-D-glutamyl-meso-2,6-diaminopimeloyl-D-alanyl-D-alanine + ADP + phosphate + H(+)</text>
        <dbReference type="Rhea" id="RHEA:28374"/>
        <dbReference type="ChEBI" id="CHEBI:15378"/>
        <dbReference type="ChEBI" id="CHEBI:30616"/>
        <dbReference type="ChEBI" id="CHEBI:43474"/>
        <dbReference type="ChEBI" id="CHEBI:57822"/>
        <dbReference type="ChEBI" id="CHEBI:61386"/>
        <dbReference type="ChEBI" id="CHEBI:83905"/>
        <dbReference type="ChEBI" id="CHEBI:456216"/>
        <dbReference type="EC" id="6.3.2.10"/>
    </reaction>
</comment>
<feature type="domain" description="Mur ligase C-terminal" evidence="13">
    <location>
        <begin position="334"/>
        <end position="457"/>
    </location>
</feature>
<dbReference type="Gene3D" id="3.40.1190.10">
    <property type="entry name" value="Mur-like, catalytic domain"/>
    <property type="match status" value="1"/>
</dbReference>
<evidence type="ECO:0000313" key="16">
    <source>
        <dbReference type="Proteomes" id="UP000593758"/>
    </source>
</evidence>
<dbReference type="KEGG" id="halt:IM660_07910"/>
<dbReference type="PANTHER" id="PTHR43024:SF1">
    <property type="entry name" value="UDP-N-ACETYLMURAMOYL-TRIPEPTIDE--D-ALANYL-D-ALANINE LIGASE"/>
    <property type="match status" value="1"/>
</dbReference>
<keyword evidence="1 10" id="KW-0963">Cytoplasm</keyword>
<keyword evidence="8 10" id="KW-0131">Cell cycle</keyword>
<dbReference type="HAMAP" id="MF_02019">
    <property type="entry name" value="MurF"/>
    <property type="match status" value="1"/>
</dbReference>
<evidence type="ECO:0000256" key="8">
    <source>
        <dbReference type="ARBA" id="ARBA00023306"/>
    </source>
</evidence>
<dbReference type="InterPro" id="IPR035911">
    <property type="entry name" value="MurE/MurF_N"/>
</dbReference>
<evidence type="ECO:0000256" key="1">
    <source>
        <dbReference type="ARBA" id="ARBA00022490"/>
    </source>
</evidence>
<dbReference type="InterPro" id="IPR000713">
    <property type="entry name" value="Mur_ligase_N"/>
</dbReference>
<keyword evidence="6 10" id="KW-0133">Cell shape</keyword>
<dbReference type="AlphaFoldDB" id="A0A7M1SYP1"/>
<comment type="subcellular location">
    <subcellularLocation>
        <location evidence="10 11">Cytoplasm</location>
    </subcellularLocation>
</comment>
<evidence type="ECO:0000259" key="13">
    <source>
        <dbReference type="Pfam" id="PF02875"/>
    </source>
</evidence>
<evidence type="ECO:0000256" key="9">
    <source>
        <dbReference type="ARBA" id="ARBA00023316"/>
    </source>
</evidence>
<evidence type="ECO:0000256" key="11">
    <source>
        <dbReference type="RuleBase" id="RU004136"/>
    </source>
</evidence>
<keyword evidence="9 10" id="KW-0961">Cell wall biogenesis/degradation</keyword>
<evidence type="ECO:0000256" key="7">
    <source>
        <dbReference type="ARBA" id="ARBA00022984"/>
    </source>
</evidence>
<keyword evidence="16" id="KW-1185">Reference proteome</keyword>
<reference evidence="15 16" key="1">
    <citation type="submission" date="2020-10" db="EMBL/GenBank/DDBJ databases">
        <title>Haloactinobacterium sp. RN3S43, a bacterium isolated from saline soil.</title>
        <authorList>
            <person name="Sun J.-Q."/>
        </authorList>
    </citation>
    <scope>NUCLEOTIDE SEQUENCE [LARGE SCALE GENOMIC DNA]</scope>
    <source>
        <strain evidence="15 16">RN3S43</strain>
    </source>
</reference>
<evidence type="ECO:0000256" key="5">
    <source>
        <dbReference type="ARBA" id="ARBA00022840"/>
    </source>
</evidence>
<keyword evidence="2 10" id="KW-0436">Ligase</keyword>
<feature type="domain" description="Mur ligase N-terminal catalytic" evidence="12">
    <location>
        <begin position="40"/>
        <end position="105"/>
    </location>
</feature>
<dbReference type="SUPFAM" id="SSF53623">
    <property type="entry name" value="MurD-like peptide ligases, catalytic domain"/>
    <property type="match status" value="1"/>
</dbReference>
<dbReference type="Gene3D" id="3.90.190.20">
    <property type="entry name" value="Mur ligase, C-terminal domain"/>
    <property type="match status" value="1"/>
</dbReference>